<dbReference type="RefSeq" id="WP_386708825.1">
    <property type="nucleotide sequence ID" value="NZ_JBHRYF010000008.1"/>
</dbReference>
<proteinExistence type="predicted"/>
<feature type="region of interest" description="Disordered" evidence="1">
    <location>
        <begin position="335"/>
        <end position="355"/>
    </location>
</feature>
<evidence type="ECO:0000259" key="2">
    <source>
        <dbReference type="Pfam" id="PF20410"/>
    </source>
</evidence>
<evidence type="ECO:0000313" key="3">
    <source>
        <dbReference type="EMBL" id="MFC3660058.1"/>
    </source>
</evidence>
<evidence type="ECO:0000256" key="1">
    <source>
        <dbReference type="SAM" id="MobiDB-lite"/>
    </source>
</evidence>
<reference evidence="4" key="1">
    <citation type="journal article" date="2019" name="Int. J. Syst. Evol. Microbiol.">
        <title>The Global Catalogue of Microorganisms (GCM) 10K type strain sequencing project: providing services to taxonomists for standard genome sequencing and annotation.</title>
        <authorList>
            <consortium name="The Broad Institute Genomics Platform"/>
            <consortium name="The Broad Institute Genome Sequencing Center for Infectious Disease"/>
            <person name="Wu L."/>
            <person name="Ma J."/>
        </authorList>
    </citation>
    <scope>NUCLEOTIDE SEQUENCE [LARGE SCALE GENOMIC DNA]</scope>
    <source>
        <strain evidence="4">KCTC 42211</strain>
    </source>
</reference>
<sequence length="482" mass="52131">MPTITPRAQAVISAFGSRPGVTQDHVNNLQAVITASPALIDQINNAVAQGHLKQILPLTNPHAGGEYHGQHKEMHLPLAGLATPPAGKAFDAGEVTFVLGHELQHGFNRAATTQAYLDFMKDATQAARTDHDYTDEIDRLLAANRRDEAGAEIAGWNAVVSLVKTTKPNPTLGDIYSAQSGRMRDFIDQAGTYPHYTYTLKPNLTLNPDLTLSFTPANLEAMGKNFFDKAPVDSRLGHRGNSDYANHYGAWPVQQAAQLERQHNPKPQVRVDLSQLRLSEKLLEENGINLGTNQQPIPYLDTGTNPPKAGLFQHTAVSHVHTSPVSTLAWEAGSARSGATGVNPGAPSPTDPDHPNHAMLQQIREGVRRIDDGIGKPYDDASERMSRCLLAQCREAGLRRVDHVVMGVDGANVFAVEGQLSDPAHLRTRVATGQAIGTPVEQSDERLLAASHASTRKQESAQQRELAKVPGDPGRSSPVMQM</sequence>
<evidence type="ECO:0000313" key="4">
    <source>
        <dbReference type="Proteomes" id="UP001595724"/>
    </source>
</evidence>
<feature type="domain" description="X-Tfes XVIPCD" evidence="2">
    <location>
        <begin position="351"/>
        <end position="447"/>
    </location>
</feature>
<dbReference type="Pfam" id="PF20410">
    <property type="entry name" value="X-Tfes_XVIPCD"/>
    <property type="match status" value="1"/>
</dbReference>
<dbReference type="InterPro" id="IPR046519">
    <property type="entry name" value="X-Tfes_XVIPCD"/>
</dbReference>
<name>A0ABV7UU21_9GAMM</name>
<organism evidence="3 4">
    <name type="scientific">Luteimonas notoginsengisoli</name>
    <dbReference type="NCBI Taxonomy" id="1578200"/>
    <lineage>
        <taxon>Bacteria</taxon>
        <taxon>Pseudomonadati</taxon>
        <taxon>Pseudomonadota</taxon>
        <taxon>Gammaproteobacteria</taxon>
        <taxon>Lysobacterales</taxon>
        <taxon>Lysobacteraceae</taxon>
        <taxon>Luteimonas</taxon>
    </lineage>
</organism>
<accession>A0ABV7UU21</accession>
<gene>
    <name evidence="3" type="ORF">ACFOM9_08275</name>
</gene>
<comment type="caution">
    <text evidence="3">The sequence shown here is derived from an EMBL/GenBank/DDBJ whole genome shotgun (WGS) entry which is preliminary data.</text>
</comment>
<keyword evidence="4" id="KW-1185">Reference proteome</keyword>
<protein>
    <submittedName>
        <fullName evidence="3">XVIPCD domain-containing protein</fullName>
    </submittedName>
</protein>
<feature type="region of interest" description="Disordered" evidence="1">
    <location>
        <begin position="450"/>
        <end position="482"/>
    </location>
</feature>
<dbReference type="EMBL" id="JBHRYF010000008">
    <property type="protein sequence ID" value="MFC3660058.1"/>
    <property type="molecule type" value="Genomic_DNA"/>
</dbReference>
<dbReference type="Proteomes" id="UP001595724">
    <property type="component" value="Unassembled WGS sequence"/>
</dbReference>